<dbReference type="AlphaFoldDB" id="E1YDX4"/>
<evidence type="ECO:0000313" key="2">
    <source>
        <dbReference type="EMBL" id="CBX28768.1"/>
    </source>
</evidence>
<name>E1YDX4_9BACT</name>
<dbReference type="InterPro" id="IPR007842">
    <property type="entry name" value="HEPN_dom"/>
</dbReference>
<sequence>MTNKYKEWLKQADYDMDTADVMHSSGRYFYAVFMCHLSIEKALKGLYCKILDQVPPKTHNLLYLLNNTGKKPEQELEKFIIKLNIASVATRYPDDLAKIQADYTEEITKDIITKSKGLLKWVKMQF</sequence>
<feature type="domain" description="HEPN" evidence="1">
    <location>
        <begin position="9"/>
        <end position="118"/>
    </location>
</feature>
<dbReference type="PROSITE" id="PS50910">
    <property type="entry name" value="HEPN"/>
    <property type="match status" value="1"/>
</dbReference>
<evidence type="ECO:0000259" key="1">
    <source>
        <dbReference type="PROSITE" id="PS50910"/>
    </source>
</evidence>
<dbReference type="SUPFAM" id="SSF81593">
    <property type="entry name" value="Nucleotidyltransferase substrate binding subunit/domain"/>
    <property type="match status" value="1"/>
</dbReference>
<dbReference type="SMART" id="SM00748">
    <property type="entry name" value="HEPN"/>
    <property type="match status" value="1"/>
</dbReference>
<dbReference type="Pfam" id="PF05168">
    <property type="entry name" value="HEPN"/>
    <property type="match status" value="1"/>
</dbReference>
<dbReference type="EMBL" id="FR695869">
    <property type="protein sequence ID" value="CBX28768.1"/>
    <property type="molecule type" value="Genomic_DNA"/>
</dbReference>
<dbReference type="Gene3D" id="1.20.120.330">
    <property type="entry name" value="Nucleotidyltransferases domain 2"/>
    <property type="match status" value="1"/>
</dbReference>
<accession>E1YDX4</accession>
<organism evidence="2">
    <name type="scientific">uncultured Desulfobacterium sp</name>
    <dbReference type="NCBI Taxonomy" id="201089"/>
    <lineage>
        <taxon>Bacteria</taxon>
        <taxon>Pseudomonadati</taxon>
        <taxon>Thermodesulfobacteriota</taxon>
        <taxon>Desulfobacteria</taxon>
        <taxon>Desulfobacterales</taxon>
        <taxon>Desulfobacteriaceae</taxon>
        <taxon>Desulfobacterium</taxon>
        <taxon>environmental samples</taxon>
    </lineage>
</organism>
<gene>
    <name evidence="2" type="ORF">N47_L13660</name>
</gene>
<protein>
    <recommendedName>
        <fullName evidence="1">HEPN domain-containing protein</fullName>
    </recommendedName>
</protein>
<proteinExistence type="predicted"/>
<reference evidence="2" key="1">
    <citation type="journal article" date="2011" name="Environ. Microbiol.">
        <title>Genomic insights into the metabolic potential of the polycyclic aromatic hydrocarbon degrading sulfate-reducing Deltaproteobacterium N47.</title>
        <authorList>
            <person name="Bergmann F."/>
            <person name="Selesi D."/>
            <person name="Weinmaier T."/>
            <person name="Tischler P."/>
            <person name="Rattei T."/>
            <person name="Meckenstock R.U."/>
        </authorList>
    </citation>
    <scope>NUCLEOTIDE SEQUENCE</scope>
</reference>